<dbReference type="GO" id="GO:0046983">
    <property type="term" value="F:protein dimerization activity"/>
    <property type="evidence" value="ECO:0007669"/>
    <property type="project" value="InterPro"/>
</dbReference>
<sequence length="50" mass="5847">MQKIILVMRQELQDLINEKSDLLHPEVIAASQKLDQALNNYNDILKELKK</sequence>
<dbReference type="EMBL" id="JAAGPU010000019">
    <property type="protein sequence ID" value="NEU05376.1"/>
    <property type="molecule type" value="Genomic_DNA"/>
</dbReference>
<dbReference type="InterPro" id="IPR036638">
    <property type="entry name" value="HLH_DNA-bd_sf"/>
</dbReference>
<protein>
    <submittedName>
        <fullName evidence="1">Aspartyl-phosphate phosphatase Spo0E family protein</fullName>
    </submittedName>
</protein>
<dbReference type="GO" id="GO:0043937">
    <property type="term" value="P:regulation of sporulation"/>
    <property type="evidence" value="ECO:0007669"/>
    <property type="project" value="InterPro"/>
</dbReference>
<name>A0A6M0H3Q2_9CLOT</name>
<dbReference type="Pfam" id="PF09388">
    <property type="entry name" value="SpoOE-like"/>
    <property type="match status" value="1"/>
</dbReference>
<dbReference type="SUPFAM" id="SSF140500">
    <property type="entry name" value="BAS1536-like"/>
    <property type="match status" value="1"/>
</dbReference>
<dbReference type="InterPro" id="IPR037208">
    <property type="entry name" value="Spo0E-like_sf"/>
</dbReference>
<comment type="caution">
    <text evidence="1">The sequence shown here is derived from an EMBL/GenBank/DDBJ whole genome shotgun (WGS) entry which is preliminary data.</text>
</comment>
<proteinExistence type="predicted"/>
<gene>
    <name evidence="1" type="ORF">G3M99_11025</name>
</gene>
<dbReference type="InterPro" id="IPR018540">
    <property type="entry name" value="Spo0E-like"/>
</dbReference>
<keyword evidence="2" id="KW-1185">Reference proteome</keyword>
<dbReference type="AlphaFoldDB" id="A0A6M0H3Q2"/>
<reference evidence="1 2" key="1">
    <citation type="submission" date="2020-02" db="EMBL/GenBank/DDBJ databases">
        <title>Genome assembly of a novel Clostridium senegalense strain.</title>
        <authorList>
            <person name="Gupta T.B."/>
            <person name="Jauregui R."/>
            <person name="Maclean P."/>
            <person name="Nawarathana A."/>
            <person name="Brightwell G."/>
        </authorList>
    </citation>
    <scope>NUCLEOTIDE SEQUENCE [LARGE SCALE GENOMIC DNA]</scope>
    <source>
        <strain evidence="1 2">AGRFS4</strain>
    </source>
</reference>
<organism evidence="1 2">
    <name type="scientific">Clostridium senegalense</name>
    <dbReference type="NCBI Taxonomy" id="1465809"/>
    <lineage>
        <taxon>Bacteria</taxon>
        <taxon>Bacillati</taxon>
        <taxon>Bacillota</taxon>
        <taxon>Clostridia</taxon>
        <taxon>Eubacteriales</taxon>
        <taxon>Clostridiaceae</taxon>
        <taxon>Clostridium</taxon>
    </lineage>
</organism>
<accession>A0A6M0H3Q2</accession>
<evidence type="ECO:0000313" key="1">
    <source>
        <dbReference type="EMBL" id="NEU05376.1"/>
    </source>
</evidence>
<dbReference type="Gene3D" id="4.10.280.10">
    <property type="entry name" value="Helix-loop-helix DNA-binding domain"/>
    <property type="match status" value="1"/>
</dbReference>
<dbReference type="Proteomes" id="UP000481872">
    <property type="component" value="Unassembled WGS sequence"/>
</dbReference>
<evidence type="ECO:0000313" key="2">
    <source>
        <dbReference type="Proteomes" id="UP000481872"/>
    </source>
</evidence>